<dbReference type="GO" id="GO:0043190">
    <property type="term" value="C:ATP-binding cassette (ABC) transporter complex"/>
    <property type="evidence" value="ECO:0007669"/>
    <property type="project" value="InterPro"/>
</dbReference>
<comment type="caution">
    <text evidence="7">The sequence shown here is derived from an EMBL/GenBank/DDBJ whole genome shotgun (WGS) entry which is preliminary data.</text>
</comment>
<dbReference type="InterPro" id="IPR047817">
    <property type="entry name" value="ABC2_TM_bact-type"/>
</dbReference>
<dbReference type="InterPro" id="IPR000412">
    <property type="entry name" value="ABC_2_transport"/>
</dbReference>
<proteinExistence type="predicted"/>
<feature type="transmembrane region" description="Helical" evidence="5">
    <location>
        <begin position="98"/>
        <end position="118"/>
    </location>
</feature>
<keyword evidence="4 5" id="KW-0472">Membrane</keyword>
<feature type="non-terminal residue" evidence="7">
    <location>
        <position position="1"/>
    </location>
</feature>
<dbReference type="InterPro" id="IPR013525">
    <property type="entry name" value="ABC2_TM"/>
</dbReference>
<evidence type="ECO:0000313" key="7">
    <source>
        <dbReference type="EMBL" id="GAI94740.1"/>
    </source>
</evidence>
<dbReference type="AlphaFoldDB" id="X1U4H8"/>
<dbReference type="PANTHER" id="PTHR43027:SF2">
    <property type="entry name" value="TRANSPORT PERMEASE PROTEIN"/>
    <property type="match status" value="1"/>
</dbReference>
<comment type="subcellular location">
    <subcellularLocation>
        <location evidence="1">Membrane</location>
        <topology evidence="1">Multi-pass membrane protein</topology>
    </subcellularLocation>
</comment>
<accession>X1U4H8</accession>
<sequence length="211" mass="24011">IIGVNEESSIGEDFDYIDFFLPGMIGFTIMTSCIYGSIERNTKFRKDGILRKLLTMPITRAEWILSKMLFMLFLSFVSTFVILVVGIIAWGISVKINIFFFLLIISTSFLFSGMGMIIGRFVKEQETADMAGGAITFPMMFLAGTFFPLEQMPEFMQTIAQGLPLYYVNEGMRNAMIYGDAEKTLYFSGFVLVFTMIFFIIGVLLTKWKED</sequence>
<evidence type="ECO:0000256" key="4">
    <source>
        <dbReference type="ARBA" id="ARBA00023136"/>
    </source>
</evidence>
<feature type="transmembrane region" description="Helical" evidence="5">
    <location>
        <begin position="130"/>
        <end position="149"/>
    </location>
</feature>
<evidence type="ECO:0000259" key="6">
    <source>
        <dbReference type="PROSITE" id="PS51012"/>
    </source>
</evidence>
<dbReference type="PIRSF" id="PIRSF006648">
    <property type="entry name" value="DrrB"/>
    <property type="match status" value="1"/>
</dbReference>
<dbReference type="Pfam" id="PF01061">
    <property type="entry name" value="ABC2_membrane"/>
    <property type="match status" value="1"/>
</dbReference>
<name>X1U4H8_9ZZZZ</name>
<feature type="transmembrane region" description="Helical" evidence="5">
    <location>
        <begin position="19"/>
        <end position="38"/>
    </location>
</feature>
<evidence type="ECO:0000256" key="3">
    <source>
        <dbReference type="ARBA" id="ARBA00022989"/>
    </source>
</evidence>
<feature type="domain" description="ABC transmembrane type-2" evidence="6">
    <location>
        <begin position="135"/>
        <end position="209"/>
    </location>
</feature>
<reference evidence="7" key="1">
    <citation type="journal article" date="2014" name="Front. Microbiol.">
        <title>High frequency of phylogenetically diverse reductive dehalogenase-homologous genes in deep subseafloor sedimentary metagenomes.</title>
        <authorList>
            <person name="Kawai M."/>
            <person name="Futagami T."/>
            <person name="Toyoda A."/>
            <person name="Takaki Y."/>
            <person name="Nishi S."/>
            <person name="Hori S."/>
            <person name="Arai W."/>
            <person name="Tsubouchi T."/>
            <person name="Morono Y."/>
            <person name="Uchiyama I."/>
            <person name="Ito T."/>
            <person name="Fujiyama A."/>
            <person name="Inagaki F."/>
            <person name="Takami H."/>
        </authorList>
    </citation>
    <scope>NUCLEOTIDE SEQUENCE</scope>
    <source>
        <strain evidence="7">Expedition CK06-06</strain>
    </source>
</reference>
<gene>
    <name evidence="7" type="ORF">S12H4_29092</name>
</gene>
<dbReference type="PANTHER" id="PTHR43027">
    <property type="entry name" value="DOXORUBICIN RESISTANCE ABC TRANSPORTER PERMEASE PROTEIN DRRC-RELATED"/>
    <property type="match status" value="1"/>
</dbReference>
<dbReference type="InterPro" id="IPR052902">
    <property type="entry name" value="ABC-2_transporter"/>
</dbReference>
<dbReference type="PRINTS" id="PR00164">
    <property type="entry name" value="ABC2TRNSPORT"/>
</dbReference>
<dbReference type="EMBL" id="BARW01016753">
    <property type="protein sequence ID" value="GAI94740.1"/>
    <property type="molecule type" value="Genomic_DNA"/>
</dbReference>
<keyword evidence="2 5" id="KW-0812">Transmembrane</keyword>
<dbReference type="GO" id="GO:0140359">
    <property type="term" value="F:ABC-type transporter activity"/>
    <property type="evidence" value="ECO:0007669"/>
    <property type="project" value="InterPro"/>
</dbReference>
<feature type="transmembrane region" description="Helical" evidence="5">
    <location>
        <begin position="185"/>
        <end position="205"/>
    </location>
</feature>
<organism evidence="7">
    <name type="scientific">marine sediment metagenome</name>
    <dbReference type="NCBI Taxonomy" id="412755"/>
    <lineage>
        <taxon>unclassified sequences</taxon>
        <taxon>metagenomes</taxon>
        <taxon>ecological metagenomes</taxon>
    </lineage>
</organism>
<evidence type="ECO:0000256" key="2">
    <source>
        <dbReference type="ARBA" id="ARBA00022692"/>
    </source>
</evidence>
<feature type="transmembrane region" description="Helical" evidence="5">
    <location>
        <begin position="69"/>
        <end position="92"/>
    </location>
</feature>
<dbReference type="PROSITE" id="PS51012">
    <property type="entry name" value="ABC_TM2"/>
    <property type="match status" value="1"/>
</dbReference>
<protein>
    <recommendedName>
        <fullName evidence="6">ABC transmembrane type-2 domain-containing protein</fullName>
    </recommendedName>
</protein>
<evidence type="ECO:0000256" key="5">
    <source>
        <dbReference type="SAM" id="Phobius"/>
    </source>
</evidence>
<evidence type="ECO:0000256" key="1">
    <source>
        <dbReference type="ARBA" id="ARBA00004141"/>
    </source>
</evidence>
<keyword evidence="3 5" id="KW-1133">Transmembrane helix</keyword>